<comment type="caution">
    <text evidence="1">The sequence shown here is derived from an EMBL/GenBank/DDBJ whole genome shotgun (WGS) entry which is preliminary data.</text>
</comment>
<dbReference type="EMBL" id="CAXHTB010000020">
    <property type="protein sequence ID" value="CAL0327740.1"/>
    <property type="molecule type" value="Genomic_DNA"/>
</dbReference>
<evidence type="ECO:0000313" key="2">
    <source>
        <dbReference type="Proteomes" id="UP001497480"/>
    </source>
</evidence>
<organism evidence="1 2">
    <name type="scientific">Lupinus luteus</name>
    <name type="common">European yellow lupine</name>
    <dbReference type="NCBI Taxonomy" id="3873"/>
    <lineage>
        <taxon>Eukaryota</taxon>
        <taxon>Viridiplantae</taxon>
        <taxon>Streptophyta</taxon>
        <taxon>Embryophyta</taxon>
        <taxon>Tracheophyta</taxon>
        <taxon>Spermatophyta</taxon>
        <taxon>Magnoliopsida</taxon>
        <taxon>eudicotyledons</taxon>
        <taxon>Gunneridae</taxon>
        <taxon>Pentapetalae</taxon>
        <taxon>rosids</taxon>
        <taxon>fabids</taxon>
        <taxon>Fabales</taxon>
        <taxon>Fabaceae</taxon>
        <taxon>Papilionoideae</taxon>
        <taxon>50 kb inversion clade</taxon>
        <taxon>genistoids sensu lato</taxon>
        <taxon>core genistoids</taxon>
        <taxon>Genisteae</taxon>
        <taxon>Lupinus</taxon>
    </lineage>
</organism>
<proteinExistence type="predicted"/>
<sequence>MNWSLTFGMAIDAIWKNRNLVIFENVETIPHRLVAEIWGHTSSTGRIMRLGKHSIVRHTMTNLPNIR</sequence>
<protein>
    <submittedName>
        <fullName evidence="1">Uncharacterized protein</fullName>
    </submittedName>
</protein>
<gene>
    <name evidence="1" type="ORF">LLUT_LOCUS28800</name>
</gene>
<name>A0AAV1Y189_LUPLU</name>
<dbReference type="Proteomes" id="UP001497480">
    <property type="component" value="Unassembled WGS sequence"/>
</dbReference>
<reference evidence="1 2" key="1">
    <citation type="submission" date="2024-03" db="EMBL/GenBank/DDBJ databases">
        <authorList>
            <person name="Martinez-Hernandez J."/>
        </authorList>
    </citation>
    <scope>NUCLEOTIDE SEQUENCE [LARGE SCALE GENOMIC DNA]</scope>
</reference>
<keyword evidence="2" id="KW-1185">Reference proteome</keyword>
<dbReference type="AlphaFoldDB" id="A0AAV1Y189"/>
<evidence type="ECO:0000313" key="1">
    <source>
        <dbReference type="EMBL" id="CAL0327740.1"/>
    </source>
</evidence>
<accession>A0AAV1Y189</accession>